<evidence type="ECO:0000256" key="6">
    <source>
        <dbReference type="ARBA" id="ARBA00023136"/>
    </source>
</evidence>
<comment type="subcellular location">
    <subcellularLocation>
        <location evidence="1">Cell membrane</location>
        <topology evidence="1">Multi-pass membrane protein</topology>
    </subcellularLocation>
</comment>
<keyword evidence="3 9" id="KW-0812">Transmembrane</keyword>
<dbReference type="InterPro" id="IPR017452">
    <property type="entry name" value="GPCR_Rhodpsn_7TM"/>
</dbReference>
<keyword evidence="8 9" id="KW-0807">Transducer</keyword>
<organism evidence="13 14">
    <name type="scientific">Crassostrea virginica</name>
    <name type="common">Eastern oyster</name>
    <dbReference type="NCBI Taxonomy" id="6565"/>
    <lineage>
        <taxon>Eukaryota</taxon>
        <taxon>Metazoa</taxon>
        <taxon>Spiralia</taxon>
        <taxon>Lophotrochozoa</taxon>
        <taxon>Mollusca</taxon>
        <taxon>Bivalvia</taxon>
        <taxon>Autobranchia</taxon>
        <taxon>Pteriomorphia</taxon>
        <taxon>Ostreida</taxon>
        <taxon>Ostreoidea</taxon>
        <taxon>Ostreidae</taxon>
        <taxon>Crassostrea</taxon>
    </lineage>
</organism>
<proteinExistence type="inferred from homology"/>
<dbReference type="CDD" id="cd00637">
    <property type="entry name" value="7tm_classA_rhodopsin-like"/>
    <property type="match status" value="1"/>
</dbReference>
<evidence type="ECO:0000313" key="13">
    <source>
        <dbReference type="Proteomes" id="UP000694844"/>
    </source>
</evidence>
<dbReference type="Gene3D" id="1.20.1070.10">
    <property type="entry name" value="Rhodopsin 7-helix transmembrane proteins"/>
    <property type="match status" value="1"/>
</dbReference>
<evidence type="ECO:0000256" key="9">
    <source>
        <dbReference type="RuleBase" id="RU000688"/>
    </source>
</evidence>
<sequence length="380" mass="43657">MYCDLNFSKFRFCKMSDNFTELRNQTNFVLGILSSTLIPIVLVGNLLVIISLVKFKFRFRNVTNLFIGSLSFADCLVAVLTLPMYVAFYFDGERLARNKFLCLSKYSSVVCSMSASLTSLVAIAVDRYIAIIHPLKYSVLLTRKRAFWIIFFLWLYNVSLFVFPFVVNNYDLEEQACDFFKVLPKVYSMSTTFGAIFICLTSTLYMYIRIFIVAQKHKKRIIQYKKTVKSSTDRKFDKETKSAKMMAIVLFLFFAFWIPFMVAGPLKYLNLERNLIEAIKSIALFIAMCNSAVNPIVYCWMRQDFPLAFKAIVMCYNRTKSEEHFRDISVISSGKENKNGQLESMEEAKETSQDETKNLGSSSQLSPIGGMSTGTPRIQL</sequence>
<reference evidence="14" key="1">
    <citation type="submission" date="2025-08" db="UniProtKB">
        <authorList>
            <consortium name="RefSeq"/>
        </authorList>
    </citation>
    <scope>IDENTIFICATION</scope>
    <source>
        <tissue evidence="14">Whole sample</tissue>
    </source>
</reference>
<keyword evidence="5 9" id="KW-0297">G-protein coupled receptor</keyword>
<dbReference type="RefSeq" id="XP_022334649.1">
    <property type="nucleotide sequence ID" value="XM_022478941.1"/>
</dbReference>
<protein>
    <submittedName>
        <fullName evidence="14">Alpha-1A adrenergic receptor-like</fullName>
    </submittedName>
</protein>
<evidence type="ECO:0000256" key="11">
    <source>
        <dbReference type="SAM" id="Phobius"/>
    </source>
</evidence>
<dbReference type="Proteomes" id="UP000694844">
    <property type="component" value="Chromosome 4"/>
</dbReference>
<evidence type="ECO:0000256" key="4">
    <source>
        <dbReference type="ARBA" id="ARBA00022989"/>
    </source>
</evidence>
<evidence type="ECO:0000256" key="3">
    <source>
        <dbReference type="ARBA" id="ARBA00022692"/>
    </source>
</evidence>
<evidence type="ECO:0000256" key="7">
    <source>
        <dbReference type="ARBA" id="ARBA00023170"/>
    </source>
</evidence>
<dbReference type="AlphaFoldDB" id="A0A8B8E4L4"/>
<comment type="similarity">
    <text evidence="9">Belongs to the G-protein coupled receptor 1 family.</text>
</comment>
<dbReference type="GO" id="GO:0004930">
    <property type="term" value="F:G protein-coupled receptor activity"/>
    <property type="evidence" value="ECO:0007669"/>
    <property type="project" value="UniProtKB-KW"/>
</dbReference>
<dbReference type="GO" id="GO:0005886">
    <property type="term" value="C:plasma membrane"/>
    <property type="evidence" value="ECO:0007669"/>
    <property type="project" value="UniProtKB-SubCell"/>
</dbReference>
<evidence type="ECO:0000256" key="10">
    <source>
        <dbReference type="SAM" id="MobiDB-lite"/>
    </source>
</evidence>
<dbReference type="InterPro" id="IPR000276">
    <property type="entry name" value="GPCR_Rhodpsn"/>
</dbReference>
<evidence type="ECO:0000256" key="5">
    <source>
        <dbReference type="ARBA" id="ARBA00023040"/>
    </source>
</evidence>
<evidence type="ECO:0000259" key="12">
    <source>
        <dbReference type="PROSITE" id="PS50262"/>
    </source>
</evidence>
<feature type="transmembrane region" description="Helical" evidence="11">
    <location>
        <begin position="65"/>
        <end position="86"/>
    </location>
</feature>
<feature type="transmembrane region" description="Helical" evidence="11">
    <location>
        <begin position="243"/>
        <end position="262"/>
    </location>
</feature>
<name>A0A8B8E4L4_CRAVI</name>
<dbReference type="OrthoDB" id="6286925at2759"/>
<keyword evidence="13" id="KW-1185">Reference proteome</keyword>
<dbReference type="SMART" id="SM01381">
    <property type="entry name" value="7TM_GPCR_Srsx"/>
    <property type="match status" value="1"/>
</dbReference>
<keyword evidence="6 11" id="KW-0472">Membrane</keyword>
<dbReference type="PROSITE" id="PS50262">
    <property type="entry name" value="G_PROTEIN_RECEP_F1_2"/>
    <property type="match status" value="1"/>
</dbReference>
<feature type="transmembrane region" description="Helical" evidence="11">
    <location>
        <begin position="28"/>
        <end position="53"/>
    </location>
</feature>
<dbReference type="PRINTS" id="PR00237">
    <property type="entry name" value="GPCRRHODOPSN"/>
</dbReference>
<evidence type="ECO:0000256" key="8">
    <source>
        <dbReference type="ARBA" id="ARBA00023224"/>
    </source>
</evidence>
<dbReference type="PANTHER" id="PTHR24249:SF414">
    <property type="entry name" value="LP14436P"/>
    <property type="match status" value="1"/>
</dbReference>
<dbReference type="SUPFAM" id="SSF81321">
    <property type="entry name" value="Family A G protein-coupled receptor-like"/>
    <property type="match status" value="1"/>
</dbReference>
<feature type="compositionally biased region" description="Basic and acidic residues" evidence="10">
    <location>
        <begin position="346"/>
        <end position="357"/>
    </location>
</feature>
<dbReference type="PROSITE" id="PS00237">
    <property type="entry name" value="G_PROTEIN_RECEP_F1_1"/>
    <property type="match status" value="1"/>
</dbReference>
<evidence type="ECO:0000256" key="2">
    <source>
        <dbReference type="ARBA" id="ARBA00022475"/>
    </source>
</evidence>
<feature type="transmembrane region" description="Helical" evidence="11">
    <location>
        <begin position="146"/>
        <end position="167"/>
    </location>
</feature>
<keyword evidence="4 11" id="KW-1133">Transmembrane helix</keyword>
<dbReference type="Pfam" id="PF00001">
    <property type="entry name" value="7tm_1"/>
    <property type="match status" value="1"/>
</dbReference>
<keyword evidence="2" id="KW-1003">Cell membrane</keyword>
<feature type="region of interest" description="Disordered" evidence="10">
    <location>
        <begin position="337"/>
        <end position="380"/>
    </location>
</feature>
<feature type="transmembrane region" description="Helical" evidence="11">
    <location>
        <begin position="282"/>
        <end position="301"/>
    </location>
</feature>
<dbReference type="GeneID" id="111131422"/>
<feature type="transmembrane region" description="Helical" evidence="11">
    <location>
        <begin position="187"/>
        <end position="208"/>
    </location>
</feature>
<dbReference type="InterPro" id="IPR050569">
    <property type="entry name" value="TAAR"/>
</dbReference>
<evidence type="ECO:0000256" key="1">
    <source>
        <dbReference type="ARBA" id="ARBA00004651"/>
    </source>
</evidence>
<accession>A0A8B8E4L4</accession>
<feature type="transmembrane region" description="Helical" evidence="11">
    <location>
        <begin position="106"/>
        <end position="125"/>
    </location>
</feature>
<evidence type="ECO:0000313" key="14">
    <source>
        <dbReference type="RefSeq" id="XP_022334649.1"/>
    </source>
</evidence>
<dbReference type="KEGG" id="cvn:111131422"/>
<keyword evidence="7 9" id="KW-0675">Receptor</keyword>
<feature type="domain" description="G-protein coupled receptors family 1 profile" evidence="12">
    <location>
        <begin position="44"/>
        <end position="298"/>
    </location>
</feature>
<dbReference type="PANTHER" id="PTHR24249">
    <property type="entry name" value="HISTAMINE RECEPTOR-RELATED G-PROTEIN COUPLED RECEPTOR"/>
    <property type="match status" value="1"/>
</dbReference>
<gene>
    <name evidence="14" type="primary">LOC111131422</name>
</gene>